<name>A0AAV0XFX7_9HEMI</name>
<proteinExistence type="predicted"/>
<evidence type="ECO:0000313" key="2">
    <source>
        <dbReference type="EMBL" id="CAI6366707.1"/>
    </source>
</evidence>
<accession>A0AAV0XFX7</accession>
<dbReference type="SMART" id="SM00386">
    <property type="entry name" value="HAT"/>
    <property type="match status" value="2"/>
</dbReference>
<keyword evidence="3" id="KW-1185">Reference proteome</keyword>
<sequence>MDSEFLQKYSIMQWDEYMMLNRERSSINKKISDKVITKRELLLHFKIELSLLKLCKRKIKGLGNTNEVVANQALVFLCDNIIIIFHNIHFYFNIGQDLLTTFINVCEDNVSCLNAKQLNILMEVVMKHTPSNQNIWIRLIKLYLNLKSLEPDALLCAFDQGVRALDDALPLWKTLIRHVQYKLPEIVSKLYEQATKGTKDFYNERLSLEIRPKYLEWCIGCKDINAARHLFNELKELKPACRKLYLVMIAIERDEPNYELDTVRKLYQEVTKLCGHDNIGVWIDYMRFEQEYGNKRLINGICCTAICKLQKDLFSTLMEEKRGLDSELWSALSKEVIVIDE</sequence>
<protein>
    <recommendedName>
        <fullName evidence="1">U3 small nucleolar RNA-associated protein 6 homolog C-terminal domain-containing protein</fullName>
    </recommendedName>
</protein>
<dbReference type="GO" id="GO:0006396">
    <property type="term" value="P:RNA processing"/>
    <property type="evidence" value="ECO:0007669"/>
    <property type="project" value="InterPro"/>
</dbReference>
<gene>
    <name evidence="2" type="ORF">MEUPH1_LOCUS21256</name>
</gene>
<dbReference type="Proteomes" id="UP001160148">
    <property type="component" value="Unassembled WGS sequence"/>
</dbReference>
<dbReference type="Pfam" id="PF24892">
    <property type="entry name" value="UTP6_C"/>
    <property type="match status" value="1"/>
</dbReference>
<dbReference type="InterPro" id="IPR011990">
    <property type="entry name" value="TPR-like_helical_dom_sf"/>
</dbReference>
<dbReference type="InterPro" id="IPR003107">
    <property type="entry name" value="HAT"/>
</dbReference>
<dbReference type="AlphaFoldDB" id="A0AAV0XFX7"/>
<reference evidence="2 3" key="1">
    <citation type="submission" date="2023-01" db="EMBL/GenBank/DDBJ databases">
        <authorList>
            <person name="Whitehead M."/>
        </authorList>
    </citation>
    <scope>NUCLEOTIDE SEQUENCE [LARGE SCALE GENOMIC DNA]</scope>
</reference>
<dbReference type="InterPro" id="IPR056907">
    <property type="entry name" value="UTP6_C"/>
</dbReference>
<comment type="caution">
    <text evidence="2">The sequence shown here is derived from an EMBL/GenBank/DDBJ whole genome shotgun (WGS) entry which is preliminary data.</text>
</comment>
<evidence type="ECO:0000259" key="1">
    <source>
        <dbReference type="Pfam" id="PF24892"/>
    </source>
</evidence>
<feature type="domain" description="U3 small nucleolar RNA-associated protein 6 homolog C-terminal" evidence="1">
    <location>
        <begin position="125"/>
        <end position="292"/>
    </location>
</feature>
<dbReference type="Gene3D" id="1.25.40.10">
    <property type="entry name" value="Tetratricopeptide repeat domain"/>
    <property type="match status" value="1"/>
</dbReference>
<dbReference type="SUPFAM" id="SSF48452">
    <property type="entry name" value="TPR-like"/>
    <property type="match status" value="1"/>
</dbReference>
<evidence type="ECO:0000313" key="3">
    <source>
        <dbReference type="Proteomes" id="UP001160148"/>
    </source>
</evidence>
<dbReference type="EMBL" id="CARXXK010000004">
    <property type="protein sequence ID" value="CAI6366707.1"/>
    <property type="molecule type" value="Genomic_DNA"/>
</dbReference>
<organism evidence="2 3">
    <name type="scientific">Macrosiphum euphorbiae</name>
    <name type="common">potato aphid</name>
    <dbReference type="NCBI Taxonomy" id="13131"/>
    <lineage>
        <taxon>Eukaryota</taxon>
        <taxon>Metazoa</taxon>
        <taxon>Ecdysozoa</taxon>
        <taxon>Arthropoda</taxon>
        <taxon>Hexapoda</taxon>
        <taxon>Insecta</taxon>
        <taxon>Pterygota</taxon>
        <taxon>Neoptera</taxon>
        <taxon>Paraneoptera</taxon>
        <taxon>Hemiptera</taxon>
        <taxon>Sternorrhyncha</taxon>
        <taxon>Aphidomorpha</taxon>
        <taxon>Aphidoidea</taxon>
        <taxon>Aphididae</taxon>
        <taxon>Macrosiphini</taxon>
        <taxon>Macrosiphum</taxon>
    </lineage>
</organism>